<dbReference type="InterPro" id="IPR016066">
    <property type="entry name" value="A-D-PHexomutase_CS"/>
</dbReference>
<dbReference type="GO" id="GO:0005975">
    <property type="term" value="P:carbohydrate metabolic process"/>
    <property type="evidence" value="ECO:0007669"/>
    <property type="project" value="InterPro"/>
</dbReference>
<evidence type="ECO:0000256" key="4">
    <source>
        <dbReference type="ARBA" id="ARBA00022723"/>
    </source>
</evidence>
<dbReference type="InterPro" id="IPR005844">
    <property type="entry name" value="A-D-PHexomutase_a/b/a-I"/>
</dbReference>
<dbReference type="InterPro" id="IPR005843">
    <property type="entry name" value="A-D-PHexomutase_C"/>
</dbReference>
<dbReference type="CDD" id="cd03089">
    <property type="entry name" value="PMM_PGM"/>
    <property type="match status" value="1"/>
</dbReference>
<dbReference type="Gene3D" id="3.30.310.50">
    <property type="entry name" value="Alpha-D-phosphohexomutase, C-terminal domain"/>
    <property type="match status" value="1"/>
</dbReference>
<dbReference type="Pfam" id="PF02878">
    <property type="entry name" value="PGM_PMM_I"/>
    <property type="match status" value="1"/>
</dbReference>
<evidence type="ECO:0000256" key="6">
    <source>
        <dbReference type="ARBA" id="ARBA00023235"/>
    </source>
</evidence>
<evidence type="ECO:0000259" key="11">
    <source>
        <dbReference type="Pfam" id="PF02880"/>
    </source>
</evidence>
<comment type="similarity">
    <text evidence="2 7">Belongs to the phosphohexose mutase family.</text>
</comment>
<dbReference type="PROSITE" id="PS00710">
    <property type="entry name" value="PGM_PMM"/>
    <property type="match status" value="1"/>
</dbReference>
<dbReference type="PANTHER" id="PTHR43771:SF2">
    <property type="entry name" value="PHOSPHOMANNOMUTASE_PHOSPHOGLUCOMUTASE"/>
    <property type="match status" value="1"/>
</dbReference>
<dbReference type="GO" id="GO:0000287">
    <property type="term" value="F:magnesium ion binding"/>
    <property type="evidence" value="ECO:0007669"/>
    <property type="project" value="InterPro"/>
</dbReference>
<dbReference type="SUPFAM" id="SSF53738">
    <property type="entry name" value="Phosphoglucomutase, first 3 domains"/>
    <property type="match status" value="3"/>
</dbReference>
<feature type="domain" description="Alpha-D-phosphohexomutase alpha/beta/alpha" evidence="11">
    <location>
        <begin position="252"/>
        <end position="359"/>
    </location>
</feature>
<dbReference type="Pfam" id="PF02879">
    <property type="entry name" value="PGM_PMM_II"/>
    <property type="match status" value="1"/>
</dbReference>
<evidence type="ECO:0000256" key="1">
    <source>
        <dbReference type="ARBA" id="ARBA00001946"/>
    </source>
</evidence>
<reference evidence="12" key="1">
    <citation type="submission" date="2019-03" db="EMBL/GenBank/DDBJ databases">
        <title>Lake Tanganyika Metagenome-Assembled Genomes (MAGs).</title>
        <authorList>
            <person name="Tran P."/>
        </authorList>
    </citation>
    <scope>NUCLEOTIDE SEQUENCE</scope>
    <source>
        <strain evidence="12">M_DeepCast_400m_m2_100</strain>
    </source>
</reference>
<dbReference type="GO" id="GO:0016868">
    <property type="term" value="F:intramolecular phosphotransferase activity"/>
    <property type="evidence" value="ECO:0007669"/>
    <property type="project" value="InterPro"/>
</dbReference>
<evidence type="ECO:0000256" key="5">
    <source>
        <dbReference type="ARBA" id="ARBA00022842"/>
    </source>
</evidence>
<dbReference type="InterPro" id="IPR005841">
    <property type="entry name" value="Alpha-D-phosphohexomutase_SF"/>
</dbReference>
<gene>
    <name evidence="12" type="ORF">FJY75_04560</name>
</gene>
<evidence type="ECO:0000259" key="10">
    <source>
        <dbReference type="Pfam" id="PF02879"/>
    </source>
</evidence>
<feature type="domain" description="Alpha-D-phosphohexomutase alpha/beta/alpha" evidence="9">
    <location>
        <begin position="5"/>
        <end position="114"/>
    </location>
</feature>
<sequence>MNPAIFREYDIRGVADRDLTDELAEQVGRAVASRLRREGVKALCLGRDVRASSPRLRAGVAAGIRAAGLDVLDVGVVPTPVLYYSIVASGAGGGIMITGSHNPIAYNGFKITRGTSPIWGAEIRDLALQMERGDFESGAGGLACADMLPRYRAMIAERLPRERPLRIVVDAGNGTGGRIGPEVLEEMGHEVVRLYCDPDGSFPHHLPDPTVPAYMVDLQARVLAERADLGVGFDGDADRIGLVDERGRLIFGDQILALYARELLERRPGSTILFDVKCSQGLEEDILAHGGVPVMWKTGHSLLKAKMKEDDIPLAGEMSGHMFFADGYFGFDDAIYGAARMAAYLGRLPEPLSAQIDRIPAYVNSPEIRVPCPDERKFAVVEAVAEHFRAGHRVIDIDGARVVFPDGWGLLRASNTQPVLVLRFESRSQAGMEGIERRFRQALAGFPEVVWAP</sequence>
<dbReference type="Proteomes" id="UP000748308">
    <property type="component" value="Unassembled WGS sequence"/>
</dbReference>
<dbReference type="AlphaFoldDB" id="A0A937XA87"/>
<evidence type="ECO:0000313" key="12">
    <source>
        <dbReference type="EMBL" id="MBM3317107.1"/>
    </source>
</evidence>
<proteinExistence type="inferred from homology"/>
<evidence type="ECO:0000256" key="3">
    <source>
        <dbReference type="ARBA" id="ARBA00022553"/>
    </source>
</evidence>
<dbReference type="Gene3D" id="3.40.120.10">
    <property type="entry name" value="Alpha-D-Glucose-1,6-Bisphosphate, subunit A, domain 3"/>
    <property type="match status" value="3"/>
</dbReference>
<protein>
    <submittedName>
        <fullName evidence="12">Phosphomannomutase/phosphoglucomutase</fullName>
    </submittedName>
</protein>
<dbReference type="PRINTS" id="PR00509">
    <property type="entry name" value="PGMPMM"/>
</dbReference>
<dbReference type="InterPro" id="IPR005846">
    <property type="entry name" value="A-D-PHexomutase_a/b/a-III"/>
</dbReference>
<dbReference type="InterPro" id="IPR016055">
    <property type="entry name" value="A-D-PHexomutase_a/b/a-I/II/III"/>
</dbReference>
<evidence type="ECO:0000259" key="8">
    <source>
        <dbReference type="Pfam" id="PF00408"/>
    </source>
</evidence>
<evidence type="ECO:0000256" key="2">
    <source>
        <dbReference type="ARBA" id="ARBA00010231"/>
    </source>
</evidence>
<organism evidence="12 13">
    <name type="scientific">Eiseniibacteriota bacterium</name>
    <dbReference type="NCBI Taxonomy" id="2212470"/>
    <lineage>
        <taxon>Bacteria</taxon>
        <taxon>Candidatus Eiseniibacteriota</taxon>
    </lineage>
</organism>
<keyword evidence="6" id="KW-0413">Isomerase</keyword>
<dbReference type="InterPro" id="IPR005845">
    <property type="entry name" value="A-D-PHexomutase_a/b/a-II"/>
</dbReference>
<evidence type="ECO:0000313" key="13">
    <source>
        <dbReference type="Proteomes" id="UP000748308"/>
    </source>
</evidence>
<dbReference type="Pfam" id="PF00408">
    <property type="entry name" value="PGM_PMM_IV"/>
    <property type="match status" value="1"/>
</dbReference>
<comment type="cofactor">
    <cofactor evidence="1">
        <name>Mg(2+)</name>
        <dbReference type="ChEBI" id="CHEBI:18420"/>
    </cofactor>
</comment>
<dbReference type="InterPro" id="IPR036900">
    <property type="entry name" value="A-D-PHexomutase_C_sf"/>
</dbReference>
<keyword evidence="4 7" id="KW-0479">Metal-binding</keyword>
<dbReference type="PANTHER" id="PTHR43771">
    <property type="entry name" value="PHOSPHOMANNOMUTASE"/>
    <property type="match status" value="1"/>
</dbReference>
<comment type="caution">
    <text evidence="12">The sequence shown here is derived from an EMBL/GenBank/DDBJ whole genome shotgun (WGS) entry which is preliminary data.</text>
</comment>
<name>A0A937XA87_UNCEI</name>
<dbReference type="Pfam" id="PF02880">
    <property type="entry name" value="PGM_PMM_III"/>
    <property type="match status" value="1"/>
</dbReference>
<feature type="domain" description="Alpha-D-phosphohexomutase C-terminal" evidence="8">
    <location>
        <begin position="367"/>
        <end position="441"/>
    </location>
</feature>
<evidence type="ECO:0000259" key="9">
    <source>
        <dbReference type="Pfam" id="PF02878"/>
    </source>
</evidence>
<feature type="domain" description="Alpha-D-phosphohexomutase alpha/beta/alpha" evidence="10">
    <location>
        <begin position="151"/>
        <end position="247"/>
    </location>
</feature>
<dbReference type="SUPFAM" id="SSF55957">
    <property type="entry name" value="Phosphoglucomutase, C-terminal domain"/>
    <property type="match status" value="1"/>
</dbReference>
<keyword evidence="5 7" id="KW-0460">Magnesium</keyword>
<dbReference type="EMBL" id="VGIY01000076">
    <property type="protein sequence ID" value="MBM3317107.1"/>
    <property type="molecule type" value="Genomic_DNA"/>
</dbReference>
<keyword evidence="3" id="KW-0597">Phosphoprotein</keyword>
<evidence type="ECO:0000256" key="7">
    <source>
        <dbReference type="RuleBase" id="RU004326"/>
    </source>
</evidence>
<accession>A0A937XA87</accession>